<dbReference type="SUPFAM" id="SSF56003">
    <property type="entry name" value="Molybdenum cofactor-binding domain"/>
    <property type="match status" value="1"/>
</dbReference>
<gene>
    <name evidence="2" type="ORF">DPMN_101838</name>
</gene>
<protein>
    <recommendedName>
        <fullName evidence="1">Aldehyde oxidase/xanthine dehydrogenase second molybdopterin binding domain-containing protein</fullName>
    </recommendedName>
</protein>
<dbReference type="InterPro" id="IPR046867">
    <property type="entry name" value="AldOxase/xan_DH_MoCoBD2"/>
</dbReference>
<evidence type="ECO:0000313" key="2">
    <source>
        <dbReference type="EMBL" id="KAH3859123.1"/>
    </source>
</evidence>
<dbReference type="FunFam" id="3.30.365.10:FF:000004">
    <property type="entry name" value="Xanthine dehydrogenase oxidase"/>
    <property type="match status" value="1"/>
</dbReference>
<sequence>MDIYLNQAGALVHIYQDGSVLLTHGGVEMGQGLHTKMIQVASRALKIPAEKIHISETATNTVPNTSPTAASASSDLNGMAIVNACQMLLERLEPVMQENPKGSWEDWVKAAYFKRISLSTTGFYKTPGIGFDFKTGTGKPFNYFSNGAACSEVEIDCLTGDHLVLRTDIVMDVGTSLNPAIDIGQIEGAFMQGYGLMMMEQVKTSPSGMMFTRGPGNYKIPGFGDIPVEFNVTLLKGSVNERAVYSSKAIGEPPLFLSASVFFAVKEAIMAAREDAGHHGNFRLDSPATPECIRMACEDQFTQHFPKPAEGTYQPWFVDL</sequence>
<dbReference type="GO" id="GO:0016491">
    <property type="term" value="F:oxidoreductase activity"/>
    <property type="evidence" value="ECO:0007669"/>
    <property type="project" value="InterPro"/>
</dbReference>
<proteinExistence type="predicted"/>
<feature type="domain" description="Aldehyde oxidase/xanthine dehydrogenase second molybdopterin binding" evidence="1">
    <location>
        <begin position="5"/>
        <end position="227"/>
    </location>
</feature>
<evidence type="ECO:0000313" key="3">
    <source>
        <dbReference type="Proteomes" id="UP000828390"/>
    </source>
</evidence>
<dbReference type="PANTHER" id="PTHR45444:SF3">
    <property type="entry name" value="XANTHINE DEHYDROGENASE"/>
    <property type="match status" value="1"/>
</dbReference>
<accession>A0A9D4R9F3</accession>
<dbReference type="InterPro" id="IPR037165">
    <property type="entry name" value="AldOxase/xan_DH_Mopterin-bd_sf"/>
</dbReference>
<dbReference type="AlphaFoldDB" id="A0A9D4R9F3"/>
<dbReference type="PANTHER" id="PTHR45444">
    <property type="entry name" value="XANTHINE DEHYDROGENASE"/>
    <property type="match status" value="1"/>
</dbReference>
<evidence type="ECO:0000259" key="1">
    <source>
        <dbReference type="Pfam" id="PF20256"/>
    </source>
</evidence>
<dbReference type="InterPro" id="IPR016208">
    <property type="entry name" value="Ald_Oxase/xanthine_DH-like"/>
</dbReference>
<dbReference type="Pfam" id="PF20256">
    <property type="entry name" value="MoCoBD_2"/>
    <property type="match status" value="1"/>
</dbReference>
<dbReference type="GO" id="GO:0005506">
    <property type="term" value="F:iron ion binding"/>
    <property type="evidence" value="ECO:0007669"/>
    <property type="project" value="InterPro"/>
</dbReference>
<dbReference type="Proteomes" id="UP000828390">
    <property type="component" value="Unassembled WGS sequence"/>
</dbReference>
<reference evidence="2" key="1">
    <citation type="journal article" date="2019" name="bioRxiv">
        <title>The Genome of the Zebra Mussel, Dreissena polymorpha: A Resource for Invasive Species Research.</title>
        <authorList>
            <person name="McCartney M.A."/>
            <person name="Auch B."/>
            <person name="Kono T."/>
            <person name="Mallez S."/>
            <person name="Zhang Y."/>
            <person name="Obille A."/>
            <person name="Becker A."/>
            <person name="Abrahante J.E."/>
            <person name="Garbe J."/>
            <person name="Badalamenti J.P."/>
            <person name="Herman A."/>
            <person name="Mangelson H."/>
            <person name="Liachko I."/>
            <person name="Sullivan S."/>
            <person name="Sone E.D."/>
            <person name="Koren S."/>
            <person name="Silverstein K.A.T."/>
            <person name="Beckman K.B."/>
            <person name="Gohl D.M."/>
        </authorList>
    </citation>
    <scope>NUCLEOTIDE SEQUENCE</scope>
    <source>
        <strain evidence="2">Duluth1</strain>
        <tissue evidence="2">Whole animal</tissue>
    </source>
</reference>
<organism evidence="2 3">
    <name type="scientific">Dreissena polymorpha</name>
    <name type="common">Zebra mussel</name>
    <name type="synonym">Mytilus polymorpha</name>
    <dbReference type="NCBI Taxonomy" id="45954"/>
    <lineage>
        <taxon>Eukaryota</taxon>
        <taxon>Metazoa</taxon>
        <taxon>Spiralia</taxon>
        <taxon>Lophotrochozoa</taxon>
        <taxon>Mollusca</taxon>
        <taxon>Bivalvia</taxon>
        <taxon>Autobranchia</taxon>
        <taxon>Heteroconchia</taxon>
        <taxon>Euheterodonta</taxon>
        <taxon>Imparidentia</taxon>
        <taxon>Neoheterodontei</taxon>
        <taxon>Myida</taxon>
        <taxon>Dreissenoidea</taxon>
        <taxon>Dreissenidae</taxon>
        <taxon>Dreissena</taxon>
    </lineage>
</organism>
<reference evidence="2" key="2">
    <citation type="submission" date="2020-11" db="EMBL/GenBank/DDBJ databases">
        <authorList>
            <person name="McCartney M.A."/>
            <person name="Auch B."/>
            <person name="Kono T."/>
            <person name="Mallez S."/>
            <person name="Becker A."/>
            <person name="Gohl D.M."/>
            <person name="Silverstein K.A.T."/>
            <person name="Koren S."/>
            <person name="Bechman K.B."/>
            <person name="Herman A."/>
            <person name="Abrahante J.E."/>
            <person name="Garbe J."/>
        </authorList>
    </citation>
    <scope>NUCLEOTIDE SEQUENCE</scope>
    <source>
        <strain evidence="2">Duluth1</strain>
        <tissue evidence="2">Whole animal</tissue>
    </source>
</reference>
<keyword evidence="3" id="KW-1185">Reference proteome</keyword>
<comment type="caution">
    <text evidence="2">The sequence shown here is derived from an EMBL/GenBank/DDBJ whole genome shotgun (WGS) entry which is preliminary data.</text>
</comment>
<dbReference type="EMBL" id="JAIWYP010000003">
    <property type="protein sequence ID" value="KAH3859123.1"/>
    <property type="molecule type" value="Genomic_DNA"/>
</dbReference>
<name>A0A9D4R9F3_DREPO</name>
<dbReference type="Gene3D" id="3.30.365.10">
    <property type="entry name" value="Aldehyde oxidase/xanthine dehydrogenase, molybdopterin binding domain"/>
    <property type="match status" value="2"/>
</dbReference>